<evidence type="ECO:0008006" key="4">
    <source>
        <dbReference type="Google" id="ProtNLM"/>
    </source>
</evidence>
<protein>
    <recommendedName>
        <fullName evidence="4">DUF2628 domain-containing protein</fullName>
    </recommendedName>
</protein>
<dbReference type="HOGENOM" id="CLU_127536_0_0_0"/>
<dbReference type="OrthoDB" id="6691119at2"/>
<evidence type="ECO:0000313" key="3">
    <source>
        <dbReference type="Proteomes" id="UP000001366"/>
    </source>
</evidence>
<dbReference type="Pfam" id="PF10947">
    <property type="entry name" value="DUF2628"/>
    <property type="match status" value="1"/>
</dbReference>
<feature type="transmembrane region" description="Helical" evidence="1">
    <location>
        <begin position="33"/>
        <end position="49"/>
    </location>
</feature>
<reference evidence="2 3" key="1">
    <citation type="journal article" date="2009" name="J. Bacteriol.">
        <title>Complete and draft genome sequences of six members of the Aquificales.</title>
        <authorList>
            <person name="Reysenbach A.L."/>
            <person name="Hamamura N."/>
            <person name="Podar M."/>
            <person name="Griffiths E."/>
            <person name="Ferreira S."/>
            <person name="Hochstein R."/>
            <person name="Heidelberg J."/>
            <person name="Johnson J."/>
            <person name="Mead D."/>
            <person name="Pohorille A."/>
            <person name="Sarmiento M."/>
            <person name="Schweighofer K."/>
            <person name="Seshadri R."/>
            <person name="Voytek M.A."/>
        </authorList>
    </citation>
    <scope>NUCLEOTIDE SEQUENCE [LARGE SCALE GENOMIC DNA]</scope>
    <source>
        <strain evidence="3">DSM 14350 / EX-H1</strain>
    </source>
</reference>
<keyword evidence="1" id="KW-0812">Transmembrane</keyword>
<evidence type="ECO:0000313" key="2">
    <source>
        <dbReference type="EMBL" id="ACO03033.1"/>
    </source>
</evidence>
<gene>
    <name evidence="2" type="ordered locus">PERMA_0118</name>
</gene>
<evidence type="ECO:0000256" key="1">
    <source>
        <dbReference type="SAM" id="Phobius"/>
    </source>
</evidence>
<name>C0QTA1_PERMH</name>
<sequence length="156" mass="18395">MENISTEEIKAFVGEKSDYYIKKFEKFEKGGSISWNWSAFFFGVLWMFYRKMYLYGTGIFLGILFLNIILEILKVNPVVSTGVSLWLWIGFGMFGNYIYYIFVINSIKKLKKQFHSEEQFFELLKKKGGVNKLILYIFGALGLIYLLLLVIYMFNQ</sequence>
<dbReference type="PaxDb" id="123214-PERMA_0118"/>
<keyword evidence="1" id="KW-1133">Transmembrane helix</keyword>
<dbReference type="STRING" id="123214.PERMA_0118"/>
<feature type="transmembrane region" description="Helical" evidence="1">
    <location>
        <begin position="85"/>
        <end position="104"/>
    </location>
</feature>
<feature type="transmembrane region" description="Helical" evidence="1">
    <location>
        <begin position="133"/>
        <end position="154"/>
    </location>
</feature>
<accession>C0QTA1</accession>
<dbReference type="eggNOG" id="ENOG5033DE8">
    <property type="taxonomic scope" value="Bacteria"/>
</dbReference>
<feature type="transmembrane region" description="Helical" evidence="1">
    <location>
        <begin position="54"/>
        <end position="73"/>
    </location>
</feature>
<keyword evidence="1" id="KW-0472">Membrane</keyword>
<organism evidence="2 3">
    <name type="scientific">Persephonella marina (strain DSM 14350 / EX-H1)</name>
    <dbReference type="NCBI Taxonomy" id="123214"/>
    <lineage>
        <taxon>Bacteria</taxon>
        <taxon>Pseudomonadati</taxon>
        <taxon>Aquificota</taxon>
        <taxon>Aquificia</taxon>
        <taxon>Aquificales</taxon>
        <taxon>Hydrogenothermaceae</taxon>
        <taxon>Persephonella</taxon>
    </lineage>
</organism>
<proteinExistence type="predicted"/>
<dbReference type="InterPro" id="IPR024399">
    <property type="entry name" value="DUF2628"/>
</dbReference>
<dbReference type="AlphaFoldDB" id="C0QTA1"/>
<dbReference type="EMBL" id="CP001230">
    <property type="protein sequence ID" value="ACO03033.1"/>
    <property type="molecule type" value="Genomic_DNA"/>
</dbReference>
<dbReference type="KEGG" id="pmx:PERMA_0118"/>
<keyword evidence="3" id="KW-1185">Reference proteome</keyword>
<dbReference type="Proteomes" id="UP000001366">
    <property type="component" value="Chromosome"/>
</dbReference>
<dbReference type="RefSeq" id="WP_012675272.1">
    <property type="nucleotide sequence ID" value="NC_012440.1"/>
</dbReference>